<sequence>MLPSGFRLYKPGNVLSVTLHRAQTIQVQASLWTEDLTGAKVESSDIVSVFSGTNRAAVLEGGRDHLIEQIPPVTAWGKEFLTVPLGGRMDGEIIRIIAAKHDTTVLVTSSTPEHSHNFTISAGEFIHLDSNESLYIVADRRALVCQYAKSQEASREPSDPMMMIVPPVEQYAHAYKFVAMGVTSTMQHYVTIIVRADDVAGLRVDSKSLKTPTEATETTTAATKETESMSWQVAWSSTPSAQFVAATLDVAVGTHDVRSVDAAATFAVLSYGYDKYESYGYPAGFRLTPIAAACKPTPPVDGDGVDNDCDGLVDEELQDDVDNDGDGLIDEDFDSARLVLFLENGVGKDGGR</sequence>
<protein>
    <submittedName>
        <fullName evidence="3">IgGFc-binding protein-like</fullName>
    </submittedName>
</protein>
<dbReference type="Proteomes" id="UP000695022">
    <property type="component" value="Unplaced"/>
</dbReference>
<dbReference type="GeneID" id="106808896"/>
<evidence type="ECO:0000313" key="2">
    <source>
        <dbReference type="Proteomes" id="UP000695022"/>
    </source>
</evidence>
<dbReference type="PANTHER" id="PTHR46534">
    <property type="entry name" value="IGGFC_BINDING DOMAIN-CONTAINING PROTEIN"/>
    <property type="match status" value="1"/>
</dbReference>
<accession>A0ABM1E518</accession>
<dbReference type="InterPro" id="IPR035234">
    <property type="entry name" value="IgGFc-bd_N"/>
</dbReference>
<evidence type="ECO:0000259" key="1">
    <source>
        <dbReference type="Pfam" id="PF17517"/>
    </source>
</evidence>
<dbReference type="RefSeq" id="XP_014667289.1">
    <property type="nucleotide sequence ID" value="XM_014811803.1"/>
</dbReference>
<organism evidence="2 3">
    <name type="scientific">Priapulus caudatus</name>
    <name type="common">Priapulid worm</name>
    <dbReference type="NCBI Taxonomy" id="37621"/>
    <lineage>
        <taxon>Eukaryota</taxon>
        <taxon>Metazoa</taxon>
        <taxon>Ecdysozoa</taxon>
        <taxon>Scalidophora</taxon>
        <taxon>Priapulida</taxon>
        <taxon>Priapulimorpha</taxon>
        <taxon>Priapulimorphida</taxon>
        <taxon>Priapulidae</taxon>
        <taxon>Priapulus</taxon>
    </lineage>
</organism>
<proteinExistence type="predicted"/>
<reference evidence="3" key="1">
    <citation type="submission" date="2025-08" db="UniProtKB">
        <authorList>
            <consortium name="RefSeq"/>
        </authorList>
    </citation>
    <scope>IDENTIFICATION</scope>
</reference>
<keyword evidence="2" id="KW-1185">Reference proteome</keyword>
<feature type="domain" description="IgGFc-binding protein N-terminal" evidence="1">
    <location>
        <begin position="6"/>
        <end position="272"/>
    </location>
</feature>
<evidence type="ECO:0000313" key="3">
    <source>
        <dbReference type="RefSeq" id="XP_014667289.1"/>
    </source>
</evidence>
<gene>
    <name evidence="3" type="primary">LOC106808896</name>
</gene>
<dbReference type="PANTHER" id="PTHR46534:SF2">
    <property type="entry name" value="VWFD DOMAIN-CONTAINING PROTEIN"/>
    <property type="match status" value="1"/>
</dbReference>
<name>A0ABM1E518_PRICU</name>
<dbReference type="Pfam" id="PF17517">
    <property type="entry name" value="IgGFc_binding"/>
    <property type="match status" value="1"/>
</dbReference>